<gene>
    <name evidence="2" type="ORF">HYH03_004014</name>
</gene>
<proteinExistence type="predicted"/>
<organism evidence="2 3">
    <name type="scientific">Edaphochlamys debaryana</name>
    <dbReference type="NCBI Taxonomy" id="47281"/>
    <lineage>
        <taxon>Eukaryota</taxon>
        <taxon>Viridiplantae</taxon>
        <taxon>Chlorophyta</taxon>
        <taxon>core chlorophytes</taxon>
        <taxon>Chlorophyceae</taxon>
        <taxon>CS clade</taxon>
        <taxon>Chlamydomonadales</taxon>
        <taxon>Chlamydomonadales incertae sedis</taxon>
        <taxon>Edaphochlamys</taxon>
    </lineage>
</organism>
<feature type="region of interest" description="Disordered" evidence="1">
    <location>
        <begin position="49"/>
        <end position="86"/>
    </location>
</feature>
<evidence type="ECO:0000313" key="3">
    <source>
        <dbReference type="Proteomes" id="UP000612055"/>
    </source>
</evidence>
<feature type="region of interest" description="Disordered" evidence="1">
    <location>
        <begin position="229"/>
        <end position="282"/>
    </location>
</feature>
<protein>
    <submittedName>
        <fullName evidence="2">Uncharacterized protein</fullName>
    </submittedName>
</protein>
<dbReference type="Proteomes" id="UP000612055">
    <property type="component" value="Unassembled WGS sequence"/>
</dbReference>
<evidence type="ECO:0000313" key="2">
    <source>
        <dbReference type="EMBL" id="KAG2498265.1"/>
    </source>
</evidence>
<comment type="caution">
    <text evidence="2">The sequence shown here is derived from an EMBL/GenBank/DDBJ whole genome shotgun (WGS) entry which is preliminary data.</text>
</comment>
<feature type="compositionally biased region" description="Gly residues" evidence="1">
    <location>
        <begin position="230"/>
        <end position="243"/>
    </location>
</feature>
<dbReference type="OrthoDB" id="537639at2759"/>
<sequence>MTATMQDAKEHLREMEAKAQSLEYNLQAAIDKLKGLPAPGEITKLVEVRKKRQEAERRQQERNRNLQRDLERQAAEAQQDAPAAGAEAAAAAAAAAVAAAAEAEAPPADEEAEPGVAEVLSWQPRQALVDVDLSPLDLPGPSGDARAVLEELLASRMLMDYTGAYDSPRAAAAVLRVLFQVVSFDDQPFSALQALLEHYGRASRQDVGWVPQLTDFMASLTALGYQPDGSGSGASGSGSGSGRGRAAAGRKRSAAEASGAGDASASGQGAAGAAGGSGGAAGGSGGCGGAGGVVVGAGRGLVRNLQALLRLAAGVAEAHRQGRLDVGFGSAQQAAGKALLGAIHRLLRDPSLAPPLYPDLLRAHEALLAPWEPAHWPRVRADSAEAAAAAGPSHRAAVRLVAAATGFSPRARAWQQAAMMEVAERVMREAKPSRGSGGGGAGGRSEHPCIDVRRVLGVEASQGGARRLLEALTKDRKVDHWRLLSLLQAAFLVVFSAAHHGAHGPTDGDLAVELASWLTALGRGLEHCLRGRTACVLRAKVFLAEAAAALEREGGGTQFTQALP</sequence>
<evidence type="ECO:0000256" key="1">
    <source>
        <dbReference type="SAM" id="MobiDB-lite"/>
    </source>
</evidence>
<feature type="compositionally biased region" description="Low complexity" evidence="1">
    <location>
        <begin position="255"/>
        <end position="268"/>
    </location>
</feature>
<dbReference type="AlphaFoldDB" id="A0A836C300"/>
<feature type="compositionally biased region" description="Low complexity" evidence="1">
    <location>
        <begin position="75"/>
        <end position="86"/>
    </location>
</feature>
<keyword evidence="3" id="KW-1185">Reference proteome</keyword>
<accession>A0A836C300</accession>
<feature type="compositionally biased region" description="Basic and acidic residues" evidence="1">
    <location>
        <begin position="49"/>
        <end position="74"/>
    </location>
</feature>
<feature type="compositionally biased region" description="Gly residues" evidence="1">
    <location>
        <begin position="269"/>
        <end position="282"/>
    </location>
</feature>
<name>A0A836C300_9CHLO</name>
<reference evidence="2" key="1">
    <citation type="journal article" date="2020" name="bioRxiv">
        <title>Comparative genomics of Chlamydomonas.</title>
        <authorList>
            <person name="Craig R.J."/>
            <person name="Hasan A.R."/>
            <person name="Ness R.W."/>
            <person name="Keightley P.D."/>
        </authorList>
    </citation>
    <scope>NUCLEOTIDE SEQUENCE</scope>
    <source>
        <strain evidence="2">CCAP 11/70</strain>
    </source>
</reference>
<dbReference type="EMBL" id="JAEHOE010000011">
    <property type="protein sequence ID" value="KAG2498265.1"/>
    <property type="molecule type" value="Genomic_DNA"/>
</dbReference>